<evidence type="ECO:0000256" key="1">
    <source>
        <dbReference type="SAM" id="MobiDB-lite"/>
    </source>
</evidence>
<dbReference type="RefSeq" id="WP_075038376.1">
    <property type="nucleotide sequence ID" value="NZ_FOSB01000022.1"/>
</dbReference>
<evidence type="ECO:0008006" key="4">
    <source>
        <dbReference type="Google" id="ProtNLM"/>
    </source>
</evidence>
<feature type="compositionally biased region" description="Low complexity" evidence="1">
    <location>
        <begin position="49"/>
        <end position="60"/>
    </location>
</feature>
<name>A0A1I4AV92_HALDA</name>
<organism evidence="2 3">
    <name type="scientific">Halobacillus dabanensis</name>
    <dbReference type="NCBI Taxonomy" id="240302"/>
    <lineage>
        <taxon>Bacteria</taxon>
        <taxon>Bacillati</taxon>
        <taxon>Bacillota</taxon>
        <taxon>Bacilli</taxon>
        <taxon>Bacillales</taxon>
        <taxon>Bacillaceae</taxon>
        <taxon>Halobacillus</taxon>
    </lineage>
</organism>
<reference evidence="3" key="1">
    <citation type="submission" date="2016-10" db="EMBL/GenBank/DDBJ databases">
        <authorList>
            <person name="Varghese N."/>
            <person name="Submissions S."/>
        </authorList>
    </citation>
    <scope>NUCLEOTIDE SEQUENCE [LARGE SCALE GENOMIC DNA]</scope>
    <source>
        <strain evidence="3">CGMCC 1.3704</strain>
    </source>
</reference>
<dbReference type="AlphaFoldDB" id="A0A1I4AV92"/>
<accession>A0A1I4AV92</accession>
<keyword evidence="3" id="KW-1185">Reference proteome</keyword>
<gene>
    <name evidence="2" type="ORF">SAMN04487936_1224</name>
</gene>
<protein>
    <recommendedName>
        <fullName evidence="4">YwdI family protein</fullName>
    </recommendedName>
</protein>
<evidence type="ECO:0000313" key="3">
    <source>
        <dbReference type="Proteomes" id="UP000183557"/>
    </source>
</evidence>
<feature type="compositionally biased region" description="Basic and acidic residues" evidence="1">
    <location>
        <begin position="86"/>
        <end position="95"/>
    </location>
</feature>
<feature type="compositionally biased region" description="Polar residues" evidence="1">
    <location>
        <begin position="74"/>
        <end position="85"/>
    </location>
</feature>
<proteinExistence type="predicted"/>
<dbReference type="OrthoDB" id="2692029at2"/>
<dbReference type="Pfam" id="PF17261">
    <property type="entry name" value="DUF5327"/>
    <property type="match status" value="1"/>
</dbReference>
<feature type="region of interest" description="Disordered" evidence="1">
    <location>
        <begin position="45"/>
        <end position="103"/>
    </location>
</feature>
<dbReference type="Proteomes" id="UP000183557">
    <property type="component" value="Unassembled WGS sequence"/>
</dbReference>
<dbReference type="InterPro" id="IPR035218">
    <property type="entry name" value="DUF5327"/>
</dbReference>
<evidence type="ECO:0000313" key="2">
    <source>
        <dbReference type="EMBL" id="SFK60468.1"/>
    </source>
</evidence>
<sequence length="103" mass="11628">MAITNQTVLKKMSSEIQEAMLQHGDQQKVREHVRSVKLLADLLLEEESSTTQSPSSVQEPTVEEIRKMMGADKQPSQLQRTPQSKQETKSDHEEANGSSIFDF</sequence>
<dbReference type="EMBL" id="FOSB01000022">
    <property type="protein sequence ID" value="SFK60468.1"/>
    <property type="molecule type" value="Genomic_DNA"/>
</dbReference>